<gene>
    <name evidence="3" type="ORF">SAMN02745823_02121</name>
</gene>
<dbReference type="Proteomes" id="UP000183995">
    <property type="component" value="Unassembled WGS sequence"/>
</dbReference>
<dbReference type="InterPro" id="IPR003156">
    <property type="entry name" value="DHHA1_dom"/>
</dbReference>
<name>A0A1M5XXG6_9FIRM</name>
<dbReference type="EMBL" id="FQXV01000006">
    <property type="protein sequence ID" value="SHI04507.1"/>
    <property type="molecule type" value="Genomic_DNA"/>
</dbReference>
<protein>
    <submittedName>
        <fullName evidence="3">Phosphoesterase RecJ domain-containing protein</fullName>
    </submittedName>
</protein>
<reference evidence="3 4" key="1">
    <citation type="submission" date="2016-11" db="EMBL/GenBank/DDBJ databases">
        <authorList>
            <person name="Jaros S."/>
            <person name="Januszkiewicz K."/>
            <person name="Wedrychowicz H."/>
        </authorList>
    </citation>
    <scope>NUCLEOTIDE SEQUENCE [LARGE SCALE GENOMIC DNA]</scope>
    <source>
        <strain evidence="3 4">DSM 10068</strain>
    </source>
</reference>
<dbReference type="AlphaFoldDB" id="A0A1M5XXG6"/>
<dbReference type="InterPro" id="IPR051319">
    <property type="entry name" value="Oligoribo/pAp-PDE_c-di-AMP_PDE"/>
</dbReference>
<evidence type="ECO:0000259" key="1">
    <source>
        <dbReference type="Pfam" id="PF01368"/>
    </source>
</evidence>
<dbReference type="STRING" id="1123282.SAMN02745823_02121"/>
<dbReference type="Pfam" id="PF01368">
    <property type="entry name" value="DHH"/>
    <property type="match status" value="1"/>
</dbReference>
<evidence type="ECO:0000259" key="2">
    <source>
        <dbReference type="Pfam" id="PF02272"/>
    </source>
</evidence>
<organism evidence="3 4">
    <name type="scientific">Sporobacter termitidis DSM 10068</name>
    <dbReference type="NCBI Taxonomy" id="1123282"/>
    <lineage>
        <taxon>Bacteria</taxon>
        <taxon>Bacillati</taxon>
        <taxon>Bacillota</taxon>
        <taxon>Clostridia</taxon>
        <taxon>Eubacteriales</taxon>
        <taxon>Oscillospiraceae</taxon>
        <taxon>Sporobacter</taxon>
    </lineage>
</organism>
<evidence type="ECO:0000313" key="3">
    <source>
        <dbReference type="EMBL" id="SHI04507.1"/>
    </source>
</evidence>
<evidence type="ECO:0000313" key="4">
    <source>
        <dbReference type="Proteomes" id="UP000183995"/>
    </source>
</evidence>
<dbReference type="InterPro" id="IPR038763">
    <property type="entry name" value="DHH_sf"/>
</dbReference>
<dbReference type="Gene3D" id="3.90.1640.10">
    <property type="entry name" value="inorganic pyrophosphatase (n-terminal core)"/>
    <property type="match status" value="1"/>
</dbReference>
<dbReference type="InterPro" id="IPR001667">
    <property type="entry name" value="DDH_dom"/>
</dbReference>
<dbReference type="PANTHER" id="PTHR47618:SF1">
    <property type="entry name" value="BIFUNCTIONAL OLIGORIBONUCLEASE AND PAP PHOSPHATASE NRNA"/>
    <property type="match status" value="1"/>
</dbReference>
<keyword evidence="4" id="KW-1185">Reference proteome</keyword>
<feature type="domain" description="DDH" evidence="1">
    <location>
        <begin position="16"/>
        <end position="149"/>
    </location>
</feature>
<dbReference type="Gene3D" id="3.10.310.30">
    <property type="match status" value="1"/>
</dbReference>
<dbReference type="SUPFAM" id="SSF64182">
    <property type="entry name" value="DHH phosphoesterases"/>
    <property type="match status" value="1"/>
</dbReference>
<dbReference type="GO" id="GO:0003676">
    <property type="term" value="F:nucleic acid binding"/>
    <property type="evidence" value="ECO:0007669"/>
    <property type="project" value="InterPro"/>
</dbReference>
<dbReference type="Pfam" id="PF02272">
    <property type="entry name" value="DHHA1"/>
    <property type="match status" value="1"/>
</dbReference>
<proteinExistence type="predicted"/>
<dbReference type="OrthoDB" id="9803668at2"/>
<sequence length="319" mass="33741">MTISETARWLMERNNFLVLTHKRPDGDTLGSAAGLVRGLNRAGKTAYILFNPEATARYTTYVEKHWAPDGFVPSCIVAVDTASKELFPATGTDYHNRVDLCIDHHPSNTNYAGLTCLDTGKSSCGEIIYALLLALNGGLDAEAATSLYVAVSTDTGCFAFANTTADTLRTAAALVDAGAPIGELNRELFRKKAKSRVLLEAMITASMEFYFDGAVAIAVITRGMLDKTGAGENELDDVASIPGAIEEVVAGITIRELAGGEVKVSVRTTPLVNANDLCARFGGGGHAMAAGFSLYAPVDEVKKRLLDALSGIFPLSAAQ</sequence>
<dbReference type="PANTHER" id="PTHR47618">
    <property type="entry name" value="BIFUNCTIONAL OLIGORIBONUCLEASE AND PAP PHOSPHATASE NRNA"/>
    <property type="match status" value="1"/>
</dbReference>
<accession>A0A1M5XXG6</accession>
<feature type="domain" description="DHHA1" evidence="2">
    <location>
        <begin position="218"/>
        <end position="310"/>
    </location>
</feature>
<dbReference type="RefSeq" id="WP_073078608.1">
    <property type="nucleotide sequence ID" value="NZ_FQXV01000006.1"/>
</dbReference>